<feature type="non-terminal residue" evidence="1">
    <location>
        <position position="78"/>
    </location>
</feature>
<dbReference type="EMBL" id="CADCXU010028960">
    <property type="protein sequence ID" value="CAB0015376.1"/>
    <property type="molecule type" value="Genomic_DNA"/>
</dbReference>
<evidence type="ECO:0000313" key="2">
    <source>
        <dbReference type="Proteomes" id="UP000479000"/>
    </source>
</evidence>
<protein>
    <submittedName>
        <fullName evidence="1">Uncharacterized protein</fullName>
    </submittedName>
</protein>
<sequence>MFYAMEWAENRNTAFSTGRRKILNQCRKSENIFCSYCRSSGEKRLSRLTHHLREEINESTRFQLTCNKKFKNMVIKFK</sequence>
<accession>A0A6H5HLY7</accession>
<dbReference type="Proteomes" id="UP000479000">
    <property type="component" value="Unassembled WGS sequence"/>
</dbReference>
<keyword evidence="2" id="KW-1185">Reference proteome</keyword>
<reference evidence="1 2" key="1">
    <citation type="submission" date="2020-02" db="EMBL/GenBank/DDBJ databases">
        <authorList>
            <person name="Ferguson B K."/>
        </authorList>
    </citation>
    <scope>NUCLEOTIDE SEQUENCE [LARGE SCALE GENOMIC DNA]</scope>
</reference>
<dbReference type="AlphaFoldDB" id="A0A6H5HLY7"/>
<name>A0A6H5HLY7_9HEMI</name>
<evidence type="ECO:0000313" key="1">
    <source>
        <dbReference type="EMBL" id="CAB0015376.1"/>
    </source>
</evidence>
<organism evidence="1 2">
    <name type="scientific">Nesidiocoris tenuis</name>
    <dbReference type="NCBI Taxonomy" id="355587"/>
    <lineage>
        <taxon>Eukaryota</taxon>
        <taxon>Metazoa</taxon>
        <taxon>Ecdysozoa</taxon>
        <taxon>Arthropoda</taxon>
        <taxon>Hexapoda</taxon>
        <taxon>Insecta</taxon>
        <taxon>Pterygota</taxon>
        <taxon>Neoptera</taxon>
        <taxon>Paraneoptera</taxon>
        <taxon>Hemiptera</taxon>
        <taxon>Heteroptera</taxon>
        <taxon>Panheteroptera</taxon>
        <taxon>Cimicomorpha</taxon>
        <taxon>Miridae</taxon>
        <taxon>Dicyphina</taxon>
        <taxon>Nesidiocoris</taxon>
    </lineage>
</organism>
<gene>
    <name evidence="1" type="ORF">NTEN_LOCUS19716</name>
</gene>
<proteinExistence type="predicted"/>